<dbReference type="CDD" id="cd00383">
    <property type="entry name" value="trans_reg_C"/>
    <property type="match status" value="1"/>
</dbReference>
<dbReference type="GO" id="GO:0005829">
    <property type="term" value="C:cytosol"/>
    <property type="evidence" value="ECO:0007669"/>
    <property type="project" value="TreeGrafter"/>
</dbReference>
<dbReference type="PANTHER" id="PTHR48111:SF40">
    <property type="entry name" value="PHOSPHATE REGULON TRANSCRIPTIONAL REGULATORY PROTEIN PHOB"/>
    <property type="match status" value="1"/>
</dbReference>
<sequence>MLPSLDGFEVCRILRRQSNIPILMLTARGEEVDRVVGLELGADDYVTKPFNMRELLARVRNMLRRSSTPALESSPGDDEVIRSGNLKIDLASHSITLDDEDLAVKPREFSLISLLAANRGRAFTRDQILERLWGHDYIGDSRTVDVHIRWLREKIEPEPSQPRRIVTIRGVGYRFDG</sequence>
<dbReference type="Pfam" id="PF00486">
    <property type="entry name" value="Trans_reg_C"/>
    <property type="match status" value="1"/>
</dbReference>
<evidence type="ECO:0000256" key="4">
    <source>
        <dbReference type="PROSITE-ProRule" id="PRU00169"/>
    </source>
</evidence>
<dbReference type="Gene3D" id="1.10.10.10">
    <property type="entry name" value="Winged helix-like DNA-binding domain superfamily/Winged helix DNA-binding domain"/>
    <property type="match status" value="1"/>
</dbReference>
<dbReference type="FunFam" id="1.10.10.10:FF:000018">
    <property type="entry name" value="DNA-binding response regulator ResD"/>
    <property type="match status" value="1"/>
</dbReference>
<keyword evidence="3 5" id="KW-0238">DNA-binding</keyword>
<dbReference type="PANTHER" id="PTHR48111">
    <property type="entry name" value="REGULATOR OF RPOS"/>
    <property type="match status" value="1"/>
</dbReference>
<dbReference type="InterPro" id="IPR001867">
    <property type="entry name" value="OmpR/PhoB-type_DNA-bd"/>
</dbReference>
<feature type="DNA-binding region" description="OmpR/PhoB-type" evidence="5">
    <location>
        <begin position="78"/>
        <end position="177"/>
    </location>
</feature>
<dbReference type="PROSITE" id="PS50110">
    <property type="entry name" value="RESPONSE_REGULATORY"/>
    <property type="match status" value="1"/>
</dbReference>
<protein>
    <submittedName>
        <fullName evidence="8">Alkaline phosphatase synthesis transcriptional regulatory protein SphR</fullName>
    </submittedName>
</protein>
<dbReference type="SMART" id="SM00862">
    <property type="entry name" value="Trans_reg_C"/>
    <property type="match status" value="1"/>
</dbReference>
<dbReference type="InterPro" id="IPR011006">
    <property type="entry name" value="CheY-like_superfamily"/>
</dbReference>
<keyword evidence="2" id="KW-0902">Two-component regulatory system</keyword>
<dbReference type="InterPro" id="IPR039420">
    <property type="entry name" value="WalR-like"/>
</dbReference>
<keyword evidence="1" id="KW-0597">Phosphoprotein</keyword>
<dbReference type="InterPro" id="IPR036388">
    <property type="entry name" value="WH-like_DNA-bd_sf"/>
</dbReference>
<feature type="domain" description="Response regulatory" evidence="6">
    <location>
        <begin position="1"/>
        <end position="63"/>
    </location>
</feature>
<feature type="domain" description="OmpR/PhoB-type" evidence="7">
    <location>
        <begin position="78"/>
        <end position="177"/>
    </location>
</feature>
<dbReference type="SUPFAM" id="SSF52172">
    <property type="entry name" value="CheY-like"/>
    <property type="match status" value="1"/>
</dbReference>
<gene>
    <name evidence="8" type="ORF">GBAR_LOCUS6027</name>
</gene>
<dbReference type="Proteomes" id="UP001174909">
    <property type="component" value="Unassembled WGS sequence"/>
</dbReference>
<evidence type="ECO:0000256" key="1">
    <source>
        <dbReference type="ARBA" id="ARBA00022553"/>
    </source>
</evidence>
<evidence type="ECO:0000256" key="5">
    <source>
        <dbReference type="PROSITE-ProRule" id="PRU01091"/>
    </source>
</evidence>
<dbReference type="Pfam" id="PF00072">
    <property type="entry name" value="Response_reg"/>
    <property type="match status" value="1"/>
</dbReference>
<dbReference type="Gene3D" id="3.40.50.2300">
    <property type="match status" value="1"/>
</dbReference>
<accession>A0AA35RCU7</accession>
<evidence type="ECO:0000259" key="6">
    <source>
        <dbReference type="PROSITE" id="PS50110"/>
    </source>
</evidence>
<evidence type="ECO:0000313" key="9">
    <source>
        <dbReference type="Proteomes" id="UP001174909"/>
    </source>
</evidence>
<evidence type="ECO:0000313" key="8">
    <source>
        <dbReference type="EMBL" id="CAI8008854.1"/>
    </source>
</evidence>
<evidence type="ECO:0000259" key="7">
    <source>
        <dbReference type="PROSITE" id="PS51755"/>
    </source>
</evidence>
<comment type="caution">
    <text evidence="4">Lacks conserved residue(s) required for the propagation of feature annotation.</text>
</comment>
<proteinExistence type="predicted"/>
<keyword evidence="9" id="KW-1185">Reference proteome</keyword>
<dbReference type="GO" id="GO:0000156">
    <property type="term" value="F:phosphorelay response regulator activity"/>
    <property type="evidence" value="ECO:0007669"/>
    <property type="project" value="TreeGrafter"/>
</dbReference>
<organism evidence="8 9">
    <name type="scientific">Geodia barretti</name>
    <name type="common">Barrett's horny sponge</name>
    <dbReference type="NCBI Taxonomy" id="519541"/>
    <lineage>
        <taxon>Eukaryota</taxon>
        <taxon>Metazoa</taxon>
        <taxon>Porifera</taxon>
        <taxon>Demospongiae</taxon>
        <taxon>Heteroscleromorpha</taxon>
        <taxon>Tetractinellida</taxon>
        <taxon>Astrophorina</taxon>
        <taxon>Geodiidae</taxon>
        <taxon>Geodia</taxon>
    </lineage>
</organism>
<dbReference type="SUPFAM" id="SSF46894">
    <property type="entry name" value="C-terminal effector domain of the bipartite response regulators"/>
    <property type="match status" value="1"/>
</dbReference>
<dbReference type="GO" id="GO:0032993">
    <property type="term" value="C:protein-DNA complex"/>
    <property type="evidence" value="ECO:0007669"/>
    <property type="project" value="TreeGrafter"/>
</dbReference>
<dbReference type="AlphaFoldDB" id="A0AA35RCU7"/>
<comment type="caution">
    <text evidence="8">The sequence shown here is derived from an EMBL/GenBank/DDBJ whole genome shotgun (WGS) entry which is preliminary data.</text>
</comment>
<dbReference type="GO" id="GO:0000976">
    <property type="term" value="F:transcription cis-regulatory region binding"/>
    <property type="evidence" value="ECO:0007669"/>
    <property type="project" value="TreeGrafter"/>
</dbReference>
<evidence type="ECO:0000256" key="3">
    <source>
        <dbReference type="ARBA" id="ARBA00023125"/>
    </source>
</evidence>
<dbReference type="PROSITE" id="PS51755">
    <property type="entry name" value="OMPR_PHOB"/>
    <property type="match status" value="1"/>
</dbReference>
<dbReference type="GO" id="GO:0006355">
    <property type="term" value="P:regulation of DNA-templated transcription"/>
    <property type="evidence" value="ECO:0007669"/>
    <property type="project" value="InterPro"/>
</dbReference>
<name>A0AA35RCU7_GEOBA</name>
<dbReference type="InterPro" id="IPR016032">
    <property type="entry name" value="Sig_transdc_resp-reg_C-effctor"/>
</dbReference>
<reference evidence="8" key="1">
    <citation type="submission" date="2023-03" db="EMBL/GenBank/DDBJ databases">
        <authorList>
            <person name="Steffen K."/>
            <person name="Cardenas P."/>
        </authorList>
    </citation>
    <scope>NUCLEOTIDE SEQUENCE</scope>
</reference>
<dbReference type="EMBL" id="CASHTH010000903">
    <property type="protein sequence ID" value="CAI8008854.1"/>
    <property type="molecule type" value="Genomic_DNA"/>
</dbReference>
<evidence type="ECO:0000256" key="2">
    <source>
        <dbReference type="ARBA" id="ARBA00023012"/>
    </source>
</evidence>
<dbReference type="InterPro" id="IPR001789">
    <property type="entry name" value="Sig_transdc_resp-reg_receiver"/>
</dbReference>